<gene>
    <name evidence="2" type="ORF">PCOR1329_LOCUS17536</name>
</gene>
<organism evidence="2 3">
    <name type="scientific">Prorocentrum cordatum</name>
    <dbReference type="NCBI Taxonomy" id="2364126"/>
    <lineage>
        <taxon>Eukaryota</taxon>
        <taxon>Sar</taxon>
        <taxon>Alveolata</taxon>
        <taxon>Dinophyceae</taxon>
        <taxon>Prorocentrales</taxon>
        <taxon>Prorocentraceae</taxon>
        <taxon>Prorocentrum</taxon>
    </lineage>
</organism>
<accession>A0ABN9R5S9</accession>
<sequence>SEASLLLTLTCSVHHLQWRRPNAVPRSRGAHTLDIDSNKRQHATPDSRVKRWQQNLARNTAPPLAGRPLPTPPTDCSGFFCHHPSCSPSTPLFTIGKLLIAASRKKGAHTLAIDQNKRQRAKLDDHSDDLAAHCFAGGSREEEEEETAGGGGGGARARADRQNSEQGIDHEASRVHGLLSPLCRRSAPHRLFLFCVSWRGGRSPAAWAASSATAARPSRSWAPQPEDAPSATRCGPHQQTQEEEEEGGGGGGGGGGRGGG</sequence>
<feature type="region of interest" description="Disordered" evidence="1">
    <location>
        <begin position="25"/>
        <end position="47"/>
    </location>
</feature>
<feature type="non-terminal residue" evidence="2">
    <location>
        <position position="1"/>
    </location>
</feature>
<feature type="region of interest" description="Disordered" evidence="1">
    <location>
        <begin position="136"/>
        <end position="172"/>
    </location>
</feature>
<dbReference type="Proteomes" id="UP001189429">
    <property type="component" value="Unassembled WGS sequence"/>
</dbReference>
<evidence type="ECO:0000313" key="2">
    <source>
        <dbReference type="EMBL" id="CAK0813708.1"/>
    </source>
</evidence>
<comment type="caution">
    <text evidence="2">The sequence shown here is derived from an EMBL/GenBank/DDBJ whole genome shotgun (WGS) entry which is preliminary data.</text>
</comment>
<proteinExistence type="predicted"/>
<feature type="compositionally biased region" description="Basic and acidic residues" evidence="1">
    <location>
        <begin position="31"/>
        <end position="47"/>
    </location>
</feature>
<feature type="compositionally biased region" description="Basic and acidic residues" evidence="1">
    <location>
        <begin position="157"/>
        <end position="172"/>
    </location>
</feature>
<feature type="region of interest" description="Disordered" evidence="1">
    <location>
        <begin position="209"/>
        <end position="260"/>
    </location>
</feature>
<protein>
    <submittedName>
        <fullName evidence="2">Uncharacterized protein</fullName>
    </submittedName>
</protein>
<reference evidence="2" key="1">
    <citation type="submission" date="2023-10" db="EMBL/GenBank/DDBJ databases">
        <authorList>
            <person name="Chen Y."/>
            <person name="Shah S."/>
            <person name="Dougan E. K."/>
            <person name="Thang M."/>
            <person name="Chan C."/>
        </authorList>
    </citation>
    <scope>NUCLEOTIDE SEQUENCE [LARGE SCALE GENOMIC DNA]</scope>
</reference>
<feature type="compositionally biased region" description="Low complexity" evidence="1">
    <location>
        <begin position="209"/>
        <end position="223"/>
    </location>
</feature>
<feature type="compositionally biased region" description="Gly residues" evidence="1">
    <location>
        <begin position="248"/>
        <end position="260"/>
    </location>
</feature>
<keyword evidence="3" id="KW-1185">Reference proteome</keyword>
<feature type="non-terminal residue" evidence="2">
    <location>
        <position position="260"/>
    </location>
</feature>
<evidence type="ECO:0000313" key="3">
    <source>
        <dbReference type="Proteomes" id="UP001189429"/>
    </source>
</evidence>
<name>A0ABN9R5S9_9DINO</name>
<evidence type="ECO:0000256" key="1">
    <source>
        <dbReference type="SAM" id="MobiDB-lite"/>
    </source>
</evidence>
<dbReference type="EMBL" id="CAUYUJ010005450">
    <property type="protein sequence ID" value="CAK0813708.1"/>
    <property type="molecule type" value="Genomic_DNA"/>
</dbReference>